<evidence type="ECO:0000313" key="3">
    <source>
        <dbReference type="Proteomes" id="UP000653674"/>
    </source>
</evidence>
<proteinExistence type="predicted"/>
<protein>
    <recommendedName>
        <fullName evidence="4">PPE family protein</fullName>
    </recommendedName>
</protein>
<feature type="compositionally biased region" description="Pro residues" evidence="1">
    <location>
        <begin position="136"/>
        <end position="159"/>
    </location>
</feature>
<comment type="caution">
    <text evidence="2">The sequence shown here is derived from an EMBL/GenBank/DDBJ whole genome shotgun (WGS) entry which is preliminary data.</text>
</comment>
<feature type="compositionally biased region" description="Gly residues" evidence="1">
    <location>
        <begin position="360"/>
        <end position="369"/>
    </location>
</feature>
<reference evidence="2" key="1">
    <citation type="submission" date="2021-01" db="EMBL/GenBank/DDBJ databases">
        <title>Whole genome shotgun sequence of Planosporangium flavigriseum NBRC 105377.</title>
        <authorList>
            <person name="Komaki H."/>
            <person name="Tamura T."/>
        </authorList>
    </citation>
    <scope>NUCLEOTIDE SEQUENCE</scope>
    <source>
        <strain evidence="2">NBRC 105377</strain>
    </source>
</reference>
<evidence type="ECO:0000256" key="1">
    <source>
        <dbReference type="SAM" id="MobiDB-lite"/>
    </source>
</evidence>
<keyword evidence="3" id="KW-1185">Reference proteome</keyword>
<accession>A0A8J3LHV2</accession>
<feature type="region of interest" description="Disordered" evidence="1">
    <location>
        <begin position="124"/>
        <end position="167"/>
    </location>
</feature>
<name>A0A8J3LHV2_9ACTN</name>
<dbReference type="EMBL" id="BONU01000008">
    <property type="protein sequence ID" value="GIG73242.1"/>
    <property type="molecule type" value="Genomic_DNA"/>
</dbReference>
<evidence type="ECO:0008006" key="4">
    <source>
        <dbReference type="Google" id="ProtNLM"/>
    </source>
</evidence>
<sequence>MIPSDGGGLYTDWRAYDIEAMHNLVQSVGDDQISTSWDQVRAWQKTHELLDDHTSTIRYYRQGLVDRWPPDKSPAAAAFITYVDELIDSLQKASADAKVNERVLGDLTHEVTRARDEVRAAYQEHAANQAKLDASPPRPRPVPSRYPVPTPSPAPPAVPPGRQEELTQRARDAMVQLSGVALRSSSQMKVPEPYTPPGKTTQHDGEHIDPPAAVMMTPPVIPAPRTSASQAALAAAQVPSAPFPTGYSGDGAPVLTGGTPTLPQPPTVTPNPPTGLPSTGGPGVVPLPGIVGPLGAGGGKTSTKGPGLPKVGPLGGGTAHGPAGPLPGIAPEVHGSGAAPARPLPPGGVIGGPPAMGEASPGGAGGGRAGAAPRVNPVGGVLGQGAPTAGQRGGPARTHAASGTVAGQPVVGGQRRTNGERDRDLRHWDPDDPWAMEHGVSPVLEPGREPTSHEPGPGVIGIDR</sequence>
<feature type="region of interest" description="Disordered" evidence="1">
    <location>
        <begin position="181"/>
        <end position="204"/>
    </location>
</feature>
<feature type="region of interest" description="Disordered" evidence="1">
    <location>
        <begin position="294"/>
        <end position="464"/>
    </location>
</feature>
<dbReference type="RefSeq" id="WP_168076860.1">
    <property type="nucleotide sequence ID" value="NZ_BAAAQJ010000002.1"/>
</dbReference>
<dbReference type="Proteomes" id="UP000653674">
    <property type="component" value="Unassembled WGS sequence"/>
</dbReference>
<gene>
    <name evidence="2" type="ORF">Pfl04_16460</name>
</gene>
<organism evidence="2 3">
    <name type="scientific">Planosporangium flavigriseum</name>
    <dbReference type="NCBI Taxonomy" id="373681"/>
    <lineage>
        <taxon>Bacteria</taxon>
        <taxon>Bacillati</taxon>
        <taxon>Actinomycetota</taxon>
        <taxon>Actinomycetes</taxon>
        <taxon>Micromonosporales</taxon>
        <taxon>Micromonosporaceae</taxon>
        <taxon>Planosporangium</taxon>
    </lineage>
</organism>
<dbReference type="AlphaFoldDB" id="A0A8J3LHV2"/>
<dbReference type="PRINTS" id="PR01217">
    <property type="entry name" value="PRICHEXTENSN"/>
</dbReference>
<evidence type="ECO:0000313" key="2">
    <source>
        <dbReference type="EMBL" id="GIG73242.1"/>
    </source>
</evidence>
<feature type="compositionally biased region" description="Basic and acidic residues" evidence="1">
    <location>
        <begin position="417"/>
        <end position="430"/>
    </location>
</feature>